<keyword evidence="1" id="KW-1185">Reference proteome</keyword>
<dbReference type="Gene3D" id="1.10.10.1890">
    <property type="entry name" value="Ska1 microtubule binding domain-like"/>
    <property type="match status" value="1"/>
</dbReference>
<name>A0A7E4UZE7_PANRE</name>
<reference evidence="1" key="1">
    <citation type="journal article" date="2013" name="Genetics">
        <title>The draft genome and transcriptome of Panagrellus redivivus are shaped by the harsh demands of a free-living lifestyle.</title>
        <authorList>
            <person name="Srinivasan J."/>
            <person name="Dillman A.R."/>
            <person name="Macchietto M.G."/>
            <person name="Heikkinen L."/>
            <person name="Lakso M."/>
            <person name="Fracchia K.M."/>
            <person name="Antoshechkin I."/>
            <person name="Mortazavi A."/>
            <person name="Wong G."/>
            <person name="Sternberg P.W."/>
        </authorList>
    </citation>
    <scope>NUCLEOTIDE SEQUENCE [LARGE SCALE GENOMIC DNA]</scope>
    <source>
        <strain evidence="1">MT8872</strain>
    </source>
</reference>
<accession>A0A7E4UZE7</accession>
<proteinExistence type="predicted"/>
<reference evidence="2" key="2">
    <citation type="submission" date="2020-10" db="UniProtKB">
        <authorList>
            <consortium name="WormBaseParasite"/>
        </authorList>
    </citation>
    <scope>IDENTIFICATION</scope>
</reference>
<evidence type="ECO:0000313" key="1">
    <source>
        <dbReference type="Proteomes" id="UP000492821"/>
    </source>
</evidence>
<protein>
    <submittedName>
        <fullName evidence="2">CHAD domain-containing protein</fullName>
    </submittedName>
</protein>
<dbReference type="InterPro" id="IPR042031">
    <property type="entry name" value="SKA1_MBD_sf"/>
</dbReference>
<sequence>MSRPLPLSDLHIMIGALETALKEQQKLVDVKFNALPKHKKDVVIRLRDEARDLKVSLTSPFISEADWKANLETRLQAKMKWASQILRQLKIVKEMRLKSKVFYLVTA</sequence>
<dbReference type="Proteomes" id="UP000492821">
    <property type="component" value="Unassembled WGS sequence"/>
</dbReference>
<organism evidence="1 2">
    <name type="scientific">Panagrellus redivivus</name>
    <name type="common">Microworm</name>
    <dbReference type="NCBI Taxonomy" id="6233"/>
    <lineage>
        <taxon>Eukaryota</taxon>
        <taxon>Metazoa</taxon>
        <taxon>Ecdysozoa</taxon>
        <taxon>Nematoda</taxon>
        <taxon>Chromadorea</taxon>
        <taxon>Rhabditida</taxon>
        <taxon>Tylenchina</taxon>
        <taxon>Panagrolaimomorpha</taxon>
        <taxon>Panagrolaimoidea</taxon>
        <taxon>Panagrolaimidae</taxon>
        <taxon>Panagrellus</taxon>
    </lineage>
</organism>
<dbReference type="AlphaFoldDB" id="A0A7E4UZE7"/>
<evidence type="ECO:0000313" key="2">
    <source>
        <dbReference type="WBParaSite" id="Pan_g14715.t1"/>
    </source>
</evidence>
<dbReference type="WBParaSite" id="Pan_g14715.t1">
    <property type="protein sequence ID" value="Pan_g14715.t1"/>
    <property type="gene ID" value="Pan_g14715"/>
</dbReference>